<dbReference type="InterPro" id="IPR007078">
    <property type="entry name" value="Haem_export_protD_CcmD"/>
</dbReference>
<keyword evidence="7 12" id="KW-0997">Cell inner membrane</keyword>
<comment type="similarity">
    <text evidence="3 12">Belongs to the CcmD/CycX/HelD family.</text>
</comment>
<keyword evidence="11 12" id="KW-0472">Membrane</keyword>
<comment type="function">
    <text evidence="1 12">Required for the export of heme to the periplasm for the biogenesis of c-type cytochromes.</text>
</comment>
<feature type="transmembrane region" description="Helical" evidence="12">
    <location>
        <begin position="20"/>
        <end position="41"/>
    </location>
</feature>
<keyword evidence="10 12" id="KW-1133">Transmembrane helix</keyword>
<dbReference type="InterPro" id="IPR052075">
    <property type="entry name" value="Heme_exporter_D"/>
</dbReference>
<evidence type="ECO:0000256" key="2">
    <source>
        <dbReference type="ARBA" id="ARBA00004377"/>
    </source>
</evidence>
<organism evidence="13 14">
    <name type="scientific">Providencia huashanensis</name>
    <dbReference type="NCBI Taxonomy" id="3037798"/>
    <lineage>
        <taxon>Bacteria</taxon>
        <taxon>Pseudomonadati</taxon>
        <taxon>Pseudomonadota</taxon>
        <taxon>Gammaproteobacteria</taxon>
        <taxon>Enterobacterales</taxon>
        <taxon>Morganellaceae</taxon>
        <taxon>Providencia</taxon>
    </lineage>
</organism>
<evidence type="ECO:0000256" key="6">
    <source>
        <dbReference type="ARBA" id="ARBA00022475"/>
    </source>
</evidence>
<dbReference type="Proteomes" id="UP001176478">
    <property type="component" value="Unassembled WGS sequence"/>
</dbReference>
<evidence type="ECO:0000256" key="12">
    <source>
        <dbReference type="RuleBase" id="RU363101"/>
    </source>
</evidence>
<keyword evidence="5 12" id="KW-0813">Transport</keyword>
<evidence type="ECO:0000313" key="13">
    <source>
        <dbReference type="EMBL" id="MDO7856205.1"/>
    </source>
</evidence>
<comment type="subcellular location">
    <subcellularLocation>
        <location evidence="2 12">Cell inner membrane</location>
        <topology evidence="2 12">Single-pass membrane protein</topology>
    </subcellularLocation>
</comment>
<keyword evidence="14" id="KW-1185">Reference proteome</keyword>
<reference evidence="13" key="2">
    <citation type="journal article" date="2024" name="Int. J. Antimicrob. Agents">
        <title>Identification of a novel Providencia species showing multi-drug-resistant in three patients with hospital-acquired infection.</title>
        <authorList>
            <person name="Yang W."/>
            <person name="Chen J."/>
            <person name="Yang F."/>
            <person name="Ji P."/>
            <person name="Shen S."/>
            <person name="Yin D."/>
            <person name="Hu F."/>
        </authorList>
    </citation>
    <scope>NUCLEOTIDE SEQUENCE</scope>
    <source>
        <strain evidence="13">CRE-138-0111</strain>
    </source>
</reference>
<proteinExistence type="inferred from homology"/>
<protein>
    <recommendedName>
        <fullName evidence="4 12">Heme exporter protein D</fullName>
    </recommendedName>
</protein>
<keyword evidence="9 12" id="KW-0201">Cytochrome c-type biogenesis</keyword>
<evidence type="ECO:0000256" key="5">
    <source>
        <dbReference type="ARBA" id="ARBA00022448"/>
    </source>
</evidence>
<dbReference type="NCBIfam" id="TIGR03141">
    <property type="entry name" value="cytochro_ccmD"/>
    <property type="match status" value="1"/>
</dbReference>
<evidence type="ECO:0000313" key="14">
    <source>
        <dbReference type="Proteomes" id="UP001176478"/>
    </source>
</evidence>
<evidence type="ECO:0000256" key="9">
    <source>
        <dbReference type="ARBA" id="ARBA00022748"/>
    </source>
</evidence>
<evidence type="ECO:0000256" key="3">
    <source>
        <dbReference type="ARBA" id="ARBA00008741"/>
    </source>
</evidence>
<accession>A0ABT9APW8</accession>
<evidence type="ECO:0000256" key="10">
    <source>
        <dbReference type="ARBA" id="ARBA00022989"/>
    </source>
</evidence>
<evidence type="ECO:0000256" key="1">
    <source>
        <dbReference type="ARBA" id="ARBA00002442"/>
    </source>
</evidence>
<comment type="caution">
    <text evidence="13">The sequence shown here is derived from an EMBL/GenBank/DDBJ whole genome shotgun (WGS) entry which is preliminary data.</text>
</comment>
<evidence type="ECO:0000256" key="7">
    <source>
        <dbReference type="ARBA" id="ARBA00022519"/>
    </source>
</evidence>
<dbReference type="Pfam" id="PF04995">
    <property type="entry name" value="CcmD"/>
    <property type="match status" value="1"/>
</dbReference>
<dbReference type="PANTHER" id="PTHR37531:SF1">
    <property type="entry name" value="HEME EXPORTER PROTEIN D"/>
    <property type="match status" value="1"/>
</dbReference>
<evidence type="ECO:0000256" key="11">
    <source>
        <dbReference type="ARBA" id="ARBA00023136"/>
    </source>
</evidence>
<keyword evidence="6 12" id="KW-1003">Cell membrane</keyword>
<evidence type="ECO:0000256" key="4">
    <source>
        <dbReference type="ARBA" id="ARBA00016461"/>
    </source>
</evidence>
<gene>
    <name evidence="13" type="primary">ccmD</name>
    <name evidence="13" type="ORF">Q5E86_07510</name>
</gene>
<dbReference type="EMBL" id="JAUQTG010000003">
    <property type="protein sequence ID" value="MDO7856205.1"/>
    <property type="molecule type" value="Genomic_DNA"/>
</dbReference>
<evidence type="ECO:0000256" key="8">
    <source>
        <dbReference type="ARBA" id="ARBA00022692"/>
    </source>
</evidence>
<name>A0ABT9APW8_9GAMM</name>
<keyword evidence="8 12" id="KW-0812">Transmembrane</keyword>
<reference evidence="13" key="1">
    <citation type="submission" date="2023-07" db="EMBL/GenBank/DDBJ databases">
        <authorList>
            <person name="Yang W."/>
            <person name="Chen J."/>
            <person name="Ji P."/>
            <person name="Hu F."/>
        </authorList>
    </citation>
    <scope>NUCLEOTIDE SEQUENCE</scope>
    <source>
        <strain evidence="13">CRE-138-0111</strain>
    </source>
</reference>
<dbReference type="PANTHER" id="PTHR37531">
    <property type="entry name" value="HEME EXPORTER PROTEIN D"/>
    <property type="match status" value="1"/>
</dbReference>
<sequence>MTSAFASWSDFFAMGGYGFYVWLAVALTLIPILLLCLHTFFQRKMIINAILKQQAREVRQKAARARREGMWIFVVVTGFG</sequence>